<dbReference type="OrthoDB" id="9805586at2"/>
<evidence type="ECO:0000313" key="1">
    <source>
        <dbReference type="EMBL" id="OZI35399.1"/>
    </source>
</evidence>
<name>A0A261SDB9_9BORD</name>
<gene>
    <name evidence="1" type="ORF">CEG14_09915</name>
</gene>
<dbReference type="Proteomes" id="UP000217005">
    <property type="component" value="Unassembled WGS sequence"/>
</dbReference>
<protein>
    <submittedName>
        <fullName evidence="1">SMI1/KNR4 family protein</fullName>
    </submittedName>
</protein>
<sequence>MANPPILDEMWAILGPVDIKDFEVVAGAAEAERFDAYEARLGFKLPDAFRDLSLSKLGGVYVTAREEHWPEAKLYDVGPAWTFWRGVMVFGLAPDVPDRLNLEVMLDRVREQEISDFAPVLKVEGDSRLYGFRPDQTVAVFDGYELEDESAESFAALYRREIGDLLERFADMKALQAKRARKG</sequence>
<proteinExistence type="predicted"/>
<evidence type="ECO:0000313" key="2">
    <source>
        <dbReference type="Proteomes" id="UP000217005"/>
    </source>
</evidence>
<comment type="caution">
    <text evidence="1">The sequence shown here is derived from an EMBL/GenBank/DDBJ whole genome shotgun (WGS) entry which is preliminary data.</text>
</comment>
<accession>A0A261SDB9</accession>
<reference evidence="1 2" key="1">
    <citation type="submission" date="2017-05" db="EMBL/GenBank/DDBJ databases">
        <title>Complete and WGS of Bordetella genogroups.</title>
        <authorList>
            <person name="Spilker T."/>
            <person name="LiPuma J."/>
        </authorList>
    </citation>
    <scope>NUCLEOTIDE SEQUENCE [LARGE SCALE GENOMIC DNA]</scope>
    <source>
        <strain evidence="1 2">AU17610</strain>
    </source>
</reference>
<dbReference type="EMBL" id="NEVL01000003">
    <property type="protein sequence ID" value="OZI35399.1"/>
    <property type="molecule type" value="Genomic_DNA"/>
</dbReference>
<dbReference type="AlphaFoldDB" id="A0A261SDB9"/>
<dbReference type="RefSeq" id="WP_094826208.1">
    <property type="nucleotide sequence ID" value="NZ_NEVL01000003.1"/>
</dbReference>
<organism evidence="1 2">
    <name type="scientific">Bordetella genomosp. 1</name>
    <dbReference type="NCBI Taxonomy" id="1395607"/>
    <lineage>
        <taxon>Bacteria</taxon>
        <taxon>Pseudomonadati</taxon>
        <taxon>Pseudomonadota</taxon>
        <taxon>Betaproteobacteria</taxon>
        <taxon>Burkholderiales</taxon>
        <taxon>Alcaligenaceae</taxon>
        <taxon>Bordetella</taxon>
    </lineage>
</organism>